<accession>K8FBX8</accession>
<dbReference type="PANTHER" id="PTHR43173:SF34">
    <property type="entry name" value="ABC1 ATYPICAL KINASE-LIKE DOMAIN-CONTAINING PROTEIN"/>
    <property type="match status" value="1"/>
</dbReference>
<gene>
    <name evidence="2" type="ordered locus">Bathy12g03020</name>
</gene>
<protein>
    <recommendedName>
        <fullName evidence="1">ABC1 atypical kinase-like domain-containing protein</fullName>
    </recommendedName>
</protein>
<dbReference type="KEGG" id="bpg:Bathy12g03020"/>
<name>K8FBX8_9CHLO</name>
<dbReference type="InterPro" id="IPR051130">
    <property type="entry name" value="Mito_struct-func_regulator"/>
</dbReference>
<dbReference type="Proteomes" id="UP000198341">
    <property type="component" value="Chromosome 12"/>
</dbReference>
<keyword evidence="3" id="KW-1185">Reference proteome</keyword>
<feature type="domain" description="ABC1 atypical kinase-like" evidence="1">
    <location>
        <begin position="159"/>
        <end position="314"/>
    </location>
</feature>
<sequence length="602" mass="69367">MLNVGRRLVFGGGTAALAAAIGVTATTNTKTSSSEYFNYENAKRTTTFWYHALPAYLSYRYVQRRNELFHRFHQKQNRPGDEDDDVMSSSFPLSTMFSSFFLLSDTDANAEYEKLHNYFSPIIEKQVWEQRGFYIKHAQFLSTRDDFVPEKYLEWCKKVQDQAPTKLEKGEALKIAEESLRGTKYENAIEYWEETPIGVASIGAVHRCRLRGESKTCVVKVQAPEVENRFRNDVDTMIFFLRLFQPQHVPPLKEVQRNFLNEFDYRIEAENLREMKRLIEDGKFSDRVKIPEPKVEMCSKNALFMEEIEGVPLVRGVKESYERFLKATGKSADANAMRHSANALLADEAKNETNFKDVEETARATRKANAMIRAKFLLIDEPIRLAYNLSPLRLVFGKSEKKPSATLVNLGDVLRTMLDVHAHEIFECGTFNGDPHPGNILLMPDGRLGLIDYGQTVRIDECARRAYAKLVLALLHEDKEEVARLVWSSPPDGFGGKTKKRDVDTAYKLATFWNDRDTPDITEGLNLQEFIDEMERRDPMIDTPRQMVMISRVSVLLRGMGNAFDMRLRVSEAWRKHARALLKKTDPEYYLLKKEEAEEEKK</sequence>
<dbReference type="OrthoDB" id="427480at2759"/>
<evidence type="ECO:0000313" key="2">
    <source>
        <dbReference type="EMBL" id="CCO19163.1"/>
    </source>
</evidence>
<evidence type="ECO:0000259" key="1">
    <source>
        <dbReference type="Pfam" id="PF03109"/>
    </source>
</evidence>
<feature type="domain" description="ABC1 atypical kinase-like" evidence="1">
    <location>
        <begin position="408"/>
        <end position="484"/>
    </location>
</feature>
<dbReference type="InterPro" id="IPR011009">
    <property type="entry name" value="Kinase-like_dom_sf"/>
</dbReference>
<dbReference type="PANTHER" id="PTHR43173">
    <property type="entry name" value="ABC1 FAMILY PROTEIN"/>
    <property type="match status" value="1"/>
</dbReference>
<dbReference type="EMBL" id="FO082267">
    <property type="protein sequence ID" value="CCO19163.1"/>
    <property type="molecule type" value="Genomic_DNA"/>
</dbReference>
<dbReference type="Pfam" id="PF03109">
    <property type="entry name" value="ABC1"/>
    <property type="match status" value="2"/>
</dbReference>
<dbReference type="RefSeq" id="XP_007510048.1">
    <property type="nucleotide sequence ID" value="XM_007509986.1"/>
</dbReference>
<evidence type="ECO:0000313" key="3">
    <source>
        <dbReference type="Proteomes" id="UP000198341"/>
    </source>
</evidence>
<dbReference type="STRING" id="41875.K8FBX8"/>
<dbReference type="InterPro" id="IPR004147">
    <property type="entry name" value="ABC1_dom"/>
</dbReference>
<organism evidence="2 3">
    <name type="scientific">Bathycoccus prasinos</name>
    <dbReference type="NCBI Taxonomy" id="41875"/>
    <lineage>
        <taxon>Eukaryota</taxon>
        <taxon>Viridiplantae</taxon>
        <taxon>Chlorophyta</taxon>
        <taxon>Mamiellophyceae</taxon>
        <taxon>Mamiellales</taxon>
        <taxon>Bathycoccaceae</taxon>
        <taxon>Bathycoccus</taxon>
    </lineage>
</organism>
<dbReference type="SUPFAM" id="SSF56112">
    <property type="entry name" value="Protein kinase-like (PK-like)"/>
    <property type="match status" value="1"/>
</dbReference>
<dbReference type="eggNOG" id="KOG1235">
    <property type="taxonomic scope" value="Eukaryota"/>
</dbReference>
<proteinExistence type="predicted"/>
<reference evidence="2 3" key="1">
    <citation type="submission" date="2011-10" db="EMBL/GenBank/DDBJ databases">
        <authorList>
            <person name="Genoscope - CEA"/>
        </authorList>
    </citation>
    <scope>NUCLEOTIDE SEQUENCE [LARGE SCALE GENOMIC DNA]</scope>
    <source>
        <strain evidence="2 3">RCC 1105</strain>
    </source>
</reference>
<dbReference type="GeneID" id="19012573"/>
<dbReference type="AlphaFoldDB" id="K8FBX8"/>
<dbReference type="CDD" id="cd05121">
    <property type="entry name" value="ABC1_ADCK3-like"/>
    <property type="match status" value="1"/>
</dbReference>